<feature type="region of interest" description="Disordered" evidence="1">
    <location>
        <begin position="151"/>
        <end position="219"/>
    </location>
</feature>
<dbReference type="GeneID" id="24108987"/>
<feature type="compositionally biased region" description="Acidic residues" evidence="1">
    <location>
        <begin position="489"/>
        <end position="503"/>
    </location>
</feature>
<feature type="compositionally biased region" description="Polar residues" evidence="1">
    <location>
        <begin position="166"/>
        <end position="175"/>
    </location>
</feature>
<dbReference type="Pfam" id="PF09816">
    <property type="entry name" value="EAF"/>
    <property type="match status" value="1"/>
</dbReference>
<evidence type="ECO:0000256" key="1">
    <source>
        <dbReference type="SAM" id="MobiDB-lite"/>
    </source>
</evidence>
<reference evidence="4" key="1">
    <citation type="journal article" date="2013" name="Genome Announc.">
        <title>Draft genome sequence of the basidiomycetous yeast-like fungus Pseudozyma hubeiensis SY62, which produces an abundant amount of the biosurfactant mannosylerythritol lipids.</title>
        <authorList>
            <person name="Konishi M."/>
            <person name="Hatada Y."/>
            <person name="Horiuchi J."/>
        </authorList>
    </citation>
    <scope>NUCLEOTIDE SEQUENCE [LARGE SCALE GENOMIC DNA]</scope>
    <source>
        <strain evidence="4">SY62</strain>
    </source>
</reference>
<gene>
    <name evidence="3" type="ORF">PHSY_003701</name>
</gene>
<feature type="compositionally biased region" description="Polar residues" evidence="1">
    <location>
        <begin position="372"/>
        <end position="388"/>
    </location>
</feature>
<dbReference type="eggNOG" id="ENOG502SEGQ">
    <property type="taxonomic scope" value="Eukaryota"/>
</dbReference>
<feature type="compositionally biased region" description="Polar residues" evidence="1">
    <location>
        <begin position="535"/>
        <end position="544"/>
    </location>
</feature>
<keyword evidence="4" id="KW-1185">Reference proteome</keyword>
<dbReference type="AlphaFoldDB" id="R9P429"/>
<dbReference type="HOGENOM" id="CLU_476650_0_0_1"/>
<evidence type="ECO:0000313" key="4">
    <source>
        <dbReference type="Proteomes" id="UP000014071"/>
    </source>
</evidence>
<feature type="compositionally biased region" description="Basic and acidic residues" evidence="1">
    <location>
        <begin position="344"/>
        <end position="368"/>
    </location>
</feature>
<sequence length="571" mass="61972">MSNNKGRRFYDVAIEPSTAALLSAVSQTGTSQANIRSSLPNYVALNFNFKPDSAHDCRKGALFQPGSSSNVNADWQLELESTDTEAGPSTDSKAAARHQHAHVFTGPQTSAKAYDLVLIWDDKMRGYRLERIASTFSLKYERSKTILSKKSQDVWESDAAKPSKRASANSVMLRSTSDDKQDETRRTSNHPAQLPSAIAGGKRAGELKLRGKTSNVAAPVRRSSRISVAVEMEEFDDRSVSPVESPAGSASRSKRSSVSQENELRSKDENKRVKLPEAIQQRSSNDEPAVGLRRSRRRSSQAQTEDGPLSSPHSDPVSRSEPTLAAEVETARHTDAEDDDLALELERELQRELDVEMRDKSEVEERPRPRTISANLPAKSTSNRSLSPVSRLKRGERQMKVSTPKAHTPDLDDASLHHSSAFSRSHRQIDSPLTDRSSPGDADHIPAAASIGLGLHQTGIGITPTASPRLDVASPDESAASLANNDGDLNQEGEGAEDDDDLQDFAAELDLSLAEGPDALSQVVGGAVEKRRSSRTYAASQSMSEAGARSARKAYGLGGPRQEEEELEDSD</sequence>
<accession>R9P429</accession>
<protein>
    <recommendedName>
        <fullName evidence="2">Transcription elongation factor Eaf N-terminal domain-containing protein</fullName>
    </recommendedName>
</protein>
<dbReference type="STRING" id="1305764.R9P429"/>
<organism evidence="3 4">
    <name type="scientific">Pseudozyma hubeiensis (strain SY62)</name>
    <name type="common">Yeast</name>
    <dbReference type="NCBI Taxonomy" id="1305764"/>
    <lineage>
        <taxon>Eukaryota</taxon>
        <taxon>Fungi</taxon>
        <taxon>Dikarya</taxon>
        <taxon>Basidiomycota</taxon>
        <taxon>Ustilaginomycotina</taxon>
        <taxon>Ustilaginomycetes</taxon>
        <taxon>Ustilaginales</taxon>
        <taxon>Ustilaginaceae</taxon>
        <taxon>Pseudozyma</taxon>
    </lineage>
</organism>
<proteinExistence type="predicted"/>
<feature type="compositionally biased region" description="Basic and acidic residues" evidence="1">
    <location>
        <begin position="407"/>
        <end position="416"/>
    </location>
</feature>
<dbReference type="EMBL" id="DF238801">
    <property type="protein sequence ID" value="GAC96121.1"/>
    <property type="molecule type" value="Genomic_DNA"/>
</dbReference>
<dbReference type="Proteomes" id="UP000014071">
    <property type="component" value="Unassembled WGS sequence"/>
</dbReference>
<feature type="domain" description="Transcription elongation factor Eaf N-terminal" evidence="2">
    <location>
        <begin position="35"/>
        <end position="143"/>
    </location>
</feature>
<feature type="compositionally biased region" description="Basic and acidic residues" evidence="1">
    <location>
        <begin position="151"/>
        <end position="161"/>
    </location>
</feature>
<dbReference type="RefSeq" id="XP_012189708.1">
    <property type="nucleotide sequence ID" value="XM_012334318.1"/>
</dbReference>
<dbReference type="InterPro" id="IPR019194">
    <property type="entry name" value="Tscrpt_elong_fac_Eaf_N"/>
</dbReference>
<feature type="region of interest" description="Disordered" evidence="1">
    <location>
        <begin position="233"/>
        <end position="571"/>
    </location>
</feature>
<name>R9P429_PSEHS</name>
<feature type="compositionally biased region" description="Basic and acidic residues" evidence="1">
    <location>
        <begin position="176"/>
        <end position="186"/>
    </location>
</feature>
<evidence type="ECO:0000259" key="2">
    <source>
        <dbReference type="Pfam" id="PF09816"/>
    </source>
</evidence>
<feature type="compositionally biased region" description="Basic and acidic residues" evidence="1">
    <location>
        <begin position="262"/>
        <end position="275"/>
    </location>
</feature>
<dbReference type="OrthoDB" id="125903at2759"/>
<feature type="compositionally biased region" description="Low complexity" evidence="1">
    <location>
        <begin position="245"/>
        <end position="259"/>
    </location>
</feature>
<evidence type="ECO:0000313" key="3">
    <source>
        <dbReference type="EMBL" id="GAC96121.1"/>
    </source>
</evidence>